<keyword evidence="3 5" id="KW-0436">Ligase</keyword>
<reference evidence="5 6" key="1">
    <citation type="submission" date="2016-10" db="EMBL/GenBank/DDBJ databases">
        <authorList>
            <person name="de Groot N.N."/>
        </authorList>
    </citation>
    <scope>NUCLEOTIDE SEQUENCE [LARGE SCALE GENOMIC DNA]</scope>
    <source>
        <strain evidence="5 6">CGMCC 1.9157</strain>
    </source>
</reference>
<dbReference type="InterPro" id="IPR016181">
    <property type="entry name" value="Acyl_CoA_acyltransferase"/>
</dbReference>
<keyword evidence="1 3" id="KW-0547">Nucleotide-binding</keyword>
<dbReference type="NCBIfam" id="TIGR00125">
    <property type="entry name" value="cyt_tran_rel"/>
    <property type="match status" value="1"/>
</dbReference>
<feature type="domain" description="N-acetyltransferase" evidence="4">
    <location>
        <begin position="1"/>
        <end position="130"/>
    </location>
</feature>
<dbReference type="InterPro" id="IPR000182">
    <property type="entry name" value="GNAT_dom"/>
</dbReference>
<dbReference type="Gene3D" id="3.40.50.620">
    <property type="entry name" value="HUPs"/>
    <property type="match status" value="1"/>
</dbReference>
<dbReference type="InterPro" id="IPR013166">
    <property type="entry name" value="Citrate_lyase_ligase_C"/>
</dbReference>
<dbReference type="PROSITE" id="PS51186">
    <property type="entry name" value="GNAT"/>
    <property type="match status" value="1"/>
</dbReference>
<accession>A0A1I4ZT11</accession>
<dbReference type="PANTHER" id="PTHR40599">
    <property type="entry name" value="[CITRATE [PRO-3S]-LYASE] LIGASE"/>
    <property type="match status" value="1"/>
</dbReference>
<dbReference type="SUPFAM" id="SSF52374">
    <property type="entry name" value="Nucleotidylyl transferase"/>
    <property type="match status" value="1"/>
</dbReference>
<gene>
    <name evidence="5" type="ORF">SAMN04488056_101209</name>
</gene>
<evidence type="ECO:0000256" key="2">
    <source>
        <dbReference type="ARBA" id="ARBA00022840"/>
    </source>
</evidence>
<dbReference type="PIRSF" id="PIRSF005751">
    <property type="entry name" value="Acet_citr_lig"/>
    <property type="match status" value="1"/>
</dbReference>
<dbReference type="PANTHER" id="PTHR40599:SF1">
    <property type="entry name" value="[CITRATE [PRO-3S]-LYASE] LIGASE"/>
    <property type="match status" value="1"/>
</dbReference>
<dbReference type="EC" id="6.2.1.22" evidence="3"/>
<evidence type="ECO:0000313" key="6">
    <source>
        <dbReference type="Proteomes" id="UP000199236"/>
    </source>
</evidence>
<evidence type="ECO:0000259" key="4">
    <source>
        <dbReference type="PROSITE" id="PS51186"/>
    </source>
</evidence>
<dbReference type="AlphaFoldDB" id="A0A1I4ZT11"/>
<dbReference type="SUPFAM" id="SSF55729">
    <property type="entry name" value="Acyl-CoA N-acyltransferases (Nat)"/>
    <property type="match status" value="1"/>
</dbReference>
<dbReference type="GO" id="GO:0005524">
    <property type="term" value="F:ATP binding"/>
    <property type="evidence" value="ECO:0007669"/>
    <property type="project" value="UniProtKB-UniRule"/>
</dbReference>
<dbReference type="Pfam" id="PF08218">
    <property type="entry name" value="Citrate_ly_lig"/>
    <property type="match status" value="1"/>
</dbReference>
<dbReference type="EMBL" id="FOVR01000001">
    <property type="protein sequence ID" value="SFN53426.1"/>
    <property type="molecule type" value="Genomic_DNA"/>
</dbReference>
<dbReference type="InterPro" id="IPR005216">
    <property type="entry name" value="Citrate_lyase_ligase"/>
</dbReference>
<dbReference type="Gene3D" id="3.40.630.30">
    <property type="match status" value="1"/>
</dbReference>
<keyword evidence="6" id="KW-1185">Reference proteome</keyword>
<dbReference type="GO" id="GO:0016747">
    <property type="term" value="F:acyltransferase activity, transferring groups other than amino-acyl groups"/>
    <property type="evidence" value="ECO:0007669"/>
    <property type="project" value="InterPro"/>
</dbReference>
<evidence type="ECO:0000256" key="3">
    <source>
        <dbReference type="PIRNR" id="PIRNR005751"/>
    </source>
</evidence>
<keyword evidence="5" id="KW-0456">Lyase</keyword>
<dbReference type="GO" id="GO:0008771">
    <property type="term" value="F:[citrate (pro-3S)-lyase] ligase activity"/>
    <property type="evidence" value="ECO:0007669"/>
    <property type="project" value="UniProtKB-EC"/>
</dbReference>
<keyword evidence="2 3" id="KW-0067">ATP-binding</keyword>
<dbReference type="InterPro" id="IPR004821">
    <property type="entry name" value="Cyt_trans-like"/>
</dbReference>
<dbReference type="InterPro" id="IPR014729">
    <property type="entry name" value="Rossmann-like_a/b/a_fold"/>
</dbReference>
<dbReference type="STRING" id="655353.SAMN04488056_101209"/>
<dbReference type="RefSeq" id="WP_090067959.1">
    <property type="nucleotide sequence ID" value="NZ_FOVR01000001.1"/>
</dbReference>
<dbReference type="Proteomes" id="UP000199236">
    <property type="component" value="Unassembled WGS sequence"/>
</dbReference>
<dbReference type="GO" id="GO:0016829">
    <property type="term" value="F:lyase activity"/>
    <property type="evidence" value="ECO:0007669"/>
    <property type="project" value="UniProtKB-KW"/>
</dbReference>
<name>A0A1I4ZT11_9HYPH</name>
<dbReference type="NCBIfam" id="TIGR00124">
    <property type="entry name" value="cit_ly_ligase"/>
    <property type="match status" value="1"/>
</dbReference>
<sequence length="342" mass="38233">MSDGLEFLTVEPASDPVARREIVDLLASCGLDYEKQIEFFVTARQEGRLVACAGFEKGIIKDVAICQTLRGSAISLRLVSEVTYLAHSQGYQILFVYTEPHNADFFLGCGFYPLVEVPGQTALLENTPVGIKNYCASLAHYKVEADKIGCVVANANPFTLGHLYLITEAAKSCDWLHLFIVKEDASLFSYHDRFMLAKEMTKDIPNLTLHGGSKYMVSRATFPAYFFKDKGMVGQCRTAVDLLLFRKYIAPALGVTHRFVGTEPFCDTTRKYNNDMKFWLQEPSSIAHSIEVVELERTKRSGIAVSASEVRRLLAGGNFEKIKEFVPKPTFDLIMNKYATSV</sequence>
<evidence type="ECO:0000313" key="5">
    <source>
        <dbReference type="EMBL" id="SFN53426.1"/>
    </source>
</evidence>
<comment type="catalytic activity">
    <reaction evidence="3">
        <text>holo-[citrate lyase ACP] + acetate + ATP = acetyl-[citrate lyase ACP] + AMP + diphosphate</text>
        <dbReference type="Rhea" id="RHEA:23788"/>
        <dbReference type="Rhea" id="RHEA-COMP:10158"/>
        <dbReference type="Rhea" id="RHEA-COMP:13710"/>
        <dbReference type="ChEBI" id="CHEBI:30089"/>
        <dbReference type="ChEBI" id="CHEBI:30616"/>
        <dbReference type="ChEBI" id="CHEBI:33019"/>
        <dbReference type="ChEBI" id="CHEBI:82683"/>
        <dbReference type="ChEBI" id="CHEBI:137976"/>
        <dbReference type="ChEBI" id="CHEBI:456215"/>
        <dbReference type="EC" id="6.2.1.22"/>
    </reaction>
</comment>
<dbReference type="OrthoDB" id="9779753at2"/>
<protein>
    <recommendedName>
        <fullName evidence="3">[Citrate [pro-3S]-lyase] ligase</fullName>
        <ecNumber evidence="3">6.2.1.22</ecNumber>
    </recommendedName>
</protein>
<dbReference type="SMART" id="SM00764">
    <property type="entry name" value="Citrate_ly_lig"/>
    <property type="match status" value="1"/>
</dbReference>
<evidence type="ECO:0000256" key="1">
    <source>
        <dbReference type="ARBA" id="ARBA00022741"/>
    </source>
</evidence>
<comment type="function">
    <text evidence="3">Acetylation of prosthetic group (2-(5''-phosphoribosyl)-3'-dephosphocoenzyme-A) of the gamma subunit of citrate lyase.</text>
</comment>
<proteinExistence type="predicted"/>
<organism evidence="5 6">
    <name type="scientific">Cohaesibacter marisflavi</name>
    <dbReference type="NCBI Taxonomy" id="655353"/>
    <lineage>
        <taxon>Bacteria</taxon>
        <taxon>Pseudomonadati</taxon>
        <taxon>Pseudomonadota</taxon>
        <taxon>Alphaproteobacteria</taxon>
        <taxon>Hyphomicrobiales</taxon>
        <taxon>Cohaesibacteraceae</taxon>
    </lineage>
</organism>